<feature type="region of interest" description="Disordered" evidence="3">
    <location>
        <begin position="41"/>
        <end position="60"/>
    </location>
</feature>
<protein>
    <recommendedName>
        <fullName evidence="4">PCI domain-containing protein</fullName>
    </recommendedName>
</protein>
<dbReference type="GO" id="GO:0000502">
    <property type="term" value="C:proteasome complex"/>
    <property type="evidence" value="ECO:0007669"/>
    <property type="project" value="UniProtKB-KW"/>
</dbReference>
<name>K8EC77_9CHLO</name>
<keyword evidence="2" id="KW-0647">Proteasome</keyword>
<reference evidence="5 6" key="1">
    <citation type="submission" date="2011-10" db="EMBL/GenBank/DDBJ databases">
        <authorList>
            <person name="Genoscope - CEA"/>
        </authorList>
    </citation>
    <scope>NUCLEOTIDE SEQUENCE [LARGE SCALE GENOMIC DNA]</scope>
    <source>
        <strain evidence="5 6">RCC 1105</strain>
    </source>
</reference>
<dbReference type="SUPFAM" id="SSF46785">
    <property type="entry name" value="Winged helix' DNA-binding domain"/>
    <property type="match status" value="1"/>
</dbReference>
<feature type="domain" description="PCI" evidence="4">
    <location>
        <begin position="251"/>
        <end position="417"/>
    </location>
</feature>
<dbReference type="SMART" id="SM00753">
    <property type="entry name" value="PAM"/>
    <property type="match status" value="1"/>
</dbReference>
<proteinExistence type="inferred from homology"/>
<keyword evidence="6" id="KW-1185">Reference proteome</keyword>
<dbReference type="eggNOG" id="KOG1463">
    <property type="taxonomic scope" value="Eukaryota"/>
</dbReference>
<comment type="similarity">
    <text evidence="1">Belongs to the proteasome subunit S9 family.</text>
</comment>
<dbReference type="InterPro" id="IPR036390">
    <property type="entry name" value="WH_DNA-bd_sf"/>
</dbReference>
<evidence type="ECO:0000259" key="4">
    <source>
        <dbReference type="PROSITE" id="PS50250"/>
    </source>
</evidence>
<organism evidence="5 6">
    <name type="scientific">Bathycoccus prasinos</name>
    <dbReference type="NCBI Taxonomy" id="41875"/>
    <lineage>
        <taxon>Eukaryota</taxon>
        <taxon>Viridiplantae</taxon>
        <taxon>Chlorophyta</taxon>
        <taxon>Mamiellophyceae</taxon>
        <taxon>Mamiellales</taxon>
        <taxon>Bathycoccaceae</taxon>
        <taxon>Bathycoccus</taxon>
    </lineage>
</organism>
<sequence length="450" mass="50994">MSSSLLEDMRAQFQLARDLEKSDQNGKKAIEQYRLVIFSSTGSEEEEEEKKKKKKTTTEMNEETKIKEQAIDAVSRVYAKNNDANAIKLLVDELKPLFEQMPKAKTAKIVRNLIDVFASLEGFDDLQVELCKEQIAWSKKEKRTFLRHRVELRLAALYLKSRRYTDSLRMISSLAREVKKLDDKLLLVDIHLLESKIHYALNDLAKAKAALTASRTNAGSIYVPPSAQCGIDLQSGILHAEEKDYKTGYSYFFEAFEQLTNLDDATYKKETVVALKYMLMCKIMSGNAGDVKTLVASKSGLKFAGEESLDAMKAVAEAYISRSLKDLERVLRDYREFLDNDPIVANHLGKLKDDLMEQNLFRLIEPYSRVEIARIAELIELPTLAVESKLSQMILDGKFEGILDQGSGCLVVFDEQPPETMYKATLETIGNMTQVVEKLQKRSEGIILGQ</sequence>
<dbReference type="InterPro" id="IPR040773">
    <property type="entry name" value="Rpn6_N"/>
</dbReference>
<dbReference type="Pfam" id="PF18055">
    <property type="entry name" value="RPN6_N"/>
    <property type="match status" value="1"/>
</dbReference>
<dbReference type="InterPro" id="IPR050871">
    <property type="entry name" value="26S_Proteasome/COP9_Components"/>
</dbReference>
<evidence type="ECO:0000313" key="5">
    <source>
        <dbReference type="EMBL" id="CCO15541.1"/>
    </source>
</evidence>
<dbReference type="Proteomes" id="UP000198341">
    <property type="component" value="Chromosome 3"/>
</dbReference>
<evidence type="ECO:0000256" key="2">
    <source>
        <dbReference type="ARBA" id="ARBA00022942"/>
    </source>
</evidence>
<dbReference type="GeneID" id="19016713"/>
<dbReference type="PANTHER" id="PTHR10678">
    <property type="entry name" value="26S PROTEASOME NON-ATPASE REGULATORY SUBUNIT 11/COP9 SIGNALOSOME COMPLEX SUBUNIT 2"/>
    <property type="match status" value="1"/>
</dbReference>
<dbReference type="EMBL" id="FO082276">
    <property type="protein sequence ID" value="CCO15541.1"/>
    <property type="molecule type" value="Genomic_DNA"/>
</dbReference>
<dbReference type="Pfam" id="PF01399">
    <property type="entry name" value="PCI"/>
    <property type="match status" value="1"/>
</dbReference>
<evidence type="ECO:0000256" key="1">
    <source>
        <dbReference type="ARBA" id="ARBA00007454"/>
    </source>
</evidence>
<gene>
    <name evidence="5" type="ORF">Bathy03g01750</name>
</gene>
<dbReference type="SMART" id="SM00088">
    <property type="entry name" value="PINT"/>
    <property type="match status" value="1"/>
</dbReference>
<evidence type="ECO:0000313" key="6">
    <source>
        <dbReference type="Proteomes" id="UP000198341"/>
    </source>
</evidence>
<dbReference type="Gene3D" id="1.25.40.570">
    <property type="match status" value="1"/>
</dbReference>
<dbReference type="KEGG" id="bpg:Bathy03g01750"/>
<dbReference type="STRING" id="41875.K8EC77"/>
<dbReference type="RefSeq" id="XP_007514104.1">
    <property type="nucleotide sequence ID" value="XM_007514042.1"/>
</dbReference>
<dbReference type="InterPro" id="IPR000717">
    <property type="entry name" value="PCI_dom"/>
</dbReference>
<dbReference type="OrthoDB" id="1418352at2759"/>
<accession>K8EC77</accession>
<evidence type="ECO:0000256" key="3">
    <source>
        <dbReference type="SAM" id="MobiDB-lite"/>
    </source>
</evidence>
<dbReference type="AlphaFoldDB" id="K8EC77"/>
<dbReference type="PROSITE" id="PS50250">
    <property type="entry name" value="PCI"/>
    <property type="match status" value="1"/>
</dbReference>